<dbReference type="GO" id="GO:0046983">
    <property type="term" value="F:protein dimerization activity"/>
    <property type="evidence" value="ECO:0007669"/>
    <property type="project" value="InterPro"/>
</dbReference>
<keyword evidence="3" id="KW-0238">DNA-binding</keyword>
<dbReference type="Pfam" id="PF00010">
    <property type="entry name" value="HLH"/>
    <property type="match status" value="1"/>
</dbReference>
<dbReference type="PANTHER" id="PTHR45855:SF73">
    <property type="entry name" value="TRANSCRIPTION FACTOR SPATULA"/>
    <property type="match status" value="1"/>
</dbReference>
<dbReference type="OrthoDB" id="690068at2759"/>
<dbReference type="EMBL" id="JXTB01000379">
    <property type="protein sequence ID" value="PON42999.1"/>
    <property type="molecule type" value="Genomic_DNA"/>
</dbReference>
<evidence type="ECO:0000313" key="9">
    <source>
        <dbReference type="Proteomes" id="UP000237105"/>
    </source>
</evidence>
<dbReference type="PANTHER" id="PTHR45855">
    <property type="entry name" value="TRANSCRIPTION FACTOR PIF1-RELATED"/>
    <property type="match status" value="1"/>
</dbReference>
<reference evidence="9" key="1">
    <citation type="submission" date="2016-06" db="EMBL/GenBank/DDBJ databases">
        <title>Parallel loss of symbiosis genes in relatives of nitrogen-fixing non-legume Parasponia.</title>
        <authorList>
            <person name="Van Velzen R."/>
            <person name="Holmer R."/>
            <person name="Bu F."/>
            <person name="Rutten L."/>
            <person name="Van Zeijl A."/>
            <person name="Liu W."/>
            <person name="Santuari L."/>
            <person name="Cao Q."/>
            <person name="Sharma T."/>
            <person name="Shen D."/>
            <person name="Roswanjaya Y."/>
            <person name="Wardhani T."/>
            <person name="Kalhor M.S."/>
            <person name="Jansen J."/>
            <person name="Van den Hoogen J."/>
            <person name="Gungor B."/>
            <person name="Hartog M."/>
            <person name="Hontelez J."/>
            <person name="Verver J."/>
            <person name="Yang W.-C."/>
            <person name="Schijlen E."/>
            <person name="Repin R."/>
            <person name="Schilthuizen M."/>
            <person name="Schranz E."/>
            <person name="Heidstra R."/>
            <person name="Miyata K."/>
            <person name="Fedorova E."/>
            <person name="Kohlen W."/>
            <person name="Bisseling T."/>
            <person name="Smit S."/>
            <person name="Geurts R."/>
        </authorList>
    </citation>
    <scope>NUCLEOTIDE SEQUENCE [LARGE SCALE GENOMIC DNA]</scope>
    <source>
        <strain evidence="9">cv. WU1-14</strain>
    </source>
</reference>
<dbReference type="SMART" id="SM00353">
    <property type="entry name" value="HLH"/>
    <property type="match status" value="1"/>
</dbReference>
<organism evidence="8 9">
    <name type="scientific">Parasponia andersonii</name>
    <name type="common">Sponia andersonii</name>
    <dbReference type="NCBI Taxonomy" id="3476"/>
    <lineage>
        <taxon>Eukaryota</taxon>
        <taxon>Viridiplantae</taxon>
        <taxon>Streptophyta</taxon>
        <taxon>Embryophyta</taxon>
        <taxon>Tracheophyta</taxon>
        <taxon>Spermatophyta</taxon>
        <taxon>Magnoliopsida</taxon>
        <taxon>eudicotyledons</taxon>
        <taxon>Gunneridae</taxon>
        <taxon>Pentapetalae</taxon>
        <taxon>rosids</taxon>
        <taxon>fabids</taxon>
        <taxon>Rosales</taxon>
        <taxon>Cannabaceae</taxon>
        <taxon>Parasponia</taxon>
    </lineage>
</organism>
<comment type="caution">
    <text evidence="8">The sequence shown here is derived from an EMBL/GenBank/DDBJ whole genome shotgun (WGS) entry which is preliminary data.</text>
</comment>
<feature type="compositionally biased region" description="Basic and acidic residues" evidence="6">
    <location>
        <begin position="191"/>
        <end position="203"/>
    </location>
</feature>
<dbReference type="AlphaFoldDB" id="A0A2P5B2K0"/>
<dbReference type="FunFam" id="4.10.280.10:FF:000004">
    <property type="entry name" value="Basic helix-loop-helix transcription factor"/>
    <property type="match status" value="1"/>
</dbReference>
<keyword evidence="4" id="KW-0804">Transcription</keyword>
<proteinExistence type="predicted"/>
<keyword evidence="9" id="KW-1185">Reference proteome</keyword>
<feature type="domain" description="BHLH" evidence="7">
    <location>
        <begin position="191"/>
        <end position="240"/>
    </location>
</feature>
<feature type="region of interest" description="Disordered" evidence="6">
    <location>
        <begin position="180"/>
        <end position="203"/>
    </location>
</feature>
<evidence type="ECO:0000256" key="4">
    <source>
        <dbReference type="ARBA" id="ARBA00023163"/>
    </source>
</evidence>
<comment type="subcellular location">
    <subcellularLocation>
        <location evidence="1">Nucleus</location>
    </subcellularLocation>
</comment>
<feature type="region of interest" description="Disordered" evidence="6">
    <location>
        <begin position="22"/>
        <end position="42"/>
    </location>
</feature>
<dbReference type="PROSITE" id="PS50888">
    <property type="entry name" value="BHLH"/>
    <property type="match status" value="1"/>
</dbReference>
<accession>A0A2P5B2K0</accession>
<dbReference type="Gene3D" id="4.10.280.10">
    <property type="entry name" value="Helix-loop-helix DNA-binding domain"/>
    <property type="match status" value="1"/>
</dbReference>
<dbReference type="InterPro" id="IPR047265">
    <property type="entry name" value="PIF1-like_bHLH"/>
</dbReference>
<evidence type="ECO:0000259" key="7">
    <source>
        <dbReference type="PROSITE" id="PS50888"/>
    </source>
</evidence>
<dbReference type="GO" id="GO:0005634">
    <property type="term" value="C:nucleus"/>
    <property type="evidence" value="ECO:0007669"/>
    <property type="project" value="UniProtKB-SubCell"/>
</dbReference>
<evidence type="ECO:0000313" key="8">
    <source>
        <dbReference type="EMBL" id="PON42999.1"/>
    </source>
</evidence>
<dbReference type="GO" id="GO:0003677">
    <property type="term" value="F:DNA binding"/>
    <property type="evidence" value="ECO:0007669"/>
    <property type="project" value="UniProtKB-KW"/>
</dbReference>
<evidence type="ECO:0000256" key="1">
    <source>
        <dbReference type="ARBA" id="ARBA00004123"/>
    </source>
</evidence>
<evidence type="ECO:0000256" key="2">
    <source>
        <dbReference type="ARBA" id="ARBA00023015"/>
    </source>
</evidence>
<dbReference type="STRING" id="3476.A0A2P5B2K0"/>
<protein>
    <submittedName>
        <fullName evidence="8">Basic helix-loop-helix transcription factor</fullName>
    </submittedName>
</protein>
<evidence type="ECO:0000256" key="5">
    <source>
        <dbReference type="ARBA" id="ARBA00023242"/>
    </source>
</evidence>
<name>A0A2P5B2K0_PARAD</name>
<keyword evidence="5" id="KW-0539">Nucleus</keyword>
<evidence type="ECO:0000256" key="6">
    <source>
        <dbReference type="SAM" id="MobiDB-lite"/>
    </source>
</evidence>
<dbReference type="InterPro" id="IPR011598">
    <property type="entry name" value="bHLH_dom"/>
</dbReference>
<keyword evidence="2" id="KW-0805">Transcription regulation</keyword>
<evidence type="ECO:0000256" key="3">
    <source>
        <dbReference type="ARBA" id="ARBA00023125"/>
    </source>
</evidence>
<dbReference type="SUPFAM" id="SSF47459">
    <property type="entry name" value="HLH, helix-loop-helix DNA-binding domain"/>
    <property type="match status" value="1"/>
</dbReference>
<gene>
    <name evidence="8" type="primary">PanBHLH3</name>
    <name evidence="8" type="ORF">PanWU01x14_277710</name>
</gene>
<dbReference type="Proteomes" id="UP000237105">
    <property type="component" value="Unassembled WGS sequence"/>
</dbReference>
<dbReference type="CDD" id="cd11445">
    <property type="entry name" value="bHLH_AtPIF_like"/>
    <property type="match status" value="1"/>
</dbReference>
<sequence>MLWLFKSEAANPIKLKPNLTQNQTRKEKKKKRKENQSFREKKKKMGYMCEKNICSPSAPDEISLFLQQILVRSDSSSSSAAAAAKRDQFSVSSPAMVGPCGGSHASQDNLSRLCRSQMVGDGISAIDSSGALFLANTSGVAATTNVSSSSVGASENENDEYDCESEEGLEALVEEVPSKTMIGRGSTKRSRAAEVHNLSEKRRRSRINEKMKALQNLIPNSNKTDKASMLDEAIEYLKQLQLQVQMLAMRNGLSLHPVSLAGAQQPAQFSQMRMDFGEENGSLHPNMTGIIPVNQETSTQSLFSLPNQRTSSNQRLVPDMLNTINSETTLGLESQVQGHLGAFQLQTSAPEISEENRIQHQQTNLNRSEASPLEFEMGAMATVASFNRQASDIKGNDSLETCTIEGDWSEGGLLKAIEQSLLLPSHLNSMRTGRSAENENIKIERANL</sequence>
<dbReference type="InterPro" id="IPR036638">
    <property type="entry name" value="HLH_DNA-bd_sf"/>
</dbReference>
<dbReference type="InterPro" id="IPR031066">
    <property type="entry name" value="bHLH_ALC-like_plant"/>
</dbReference>